<evidence type="ECO:0000256" key="5">
    <source>
        <dbReference type="SAM" id="Phobius"/>
    </source>
</evidence>
<dbReference type="KEGG" id="bfa:Bfae_31500"/>
<dbReference type="InterPro" id="IPR036259">
    <property type="entry name" value="MFS_trans_sf"/>
</dbReference>
<evidence type="ECO:0000256" key="1">
    <source>
        <dbReference type="ARBA" id="ARBA00004651"/>
    </source>
</evidence>
<evidence type="ECO:0000256" key="4">
    <source>
        <dbReference type="ARBA" id="ARBA00023136"/>
    </source>
</evidence>
<dbReference type="eggNOG" id="COG0738">
    <property type="taxonomic scope" value="Bacteria"/>
</dbReference>
<accession>C7MB23</accession>
<keyword evidence="4 5" id="KW-0472">Membrane</keyword>
<dbReference type="PANTHER" id="PTHR23514">
    <property type="entry name" value="BYPASS OF STOP CODON PROTEIN 6"/>
    <property type="match status" value="1"/>
</dbReference>
<dbReference type="Pfam" id="PF07690">
    <property type="entry name" value="MFS_1"/>
    <property type="match status" value="1"/>
</dbReference>
<feature type="transmembrane region" description="Helical" evidence="5">
    <location>
        <begin position="364"/>
        <end position="386"/>
    </location>
</feature>
<dbReference type="HOGENOM" id="CLU_035309_0_0_11"/>
<feature type="transmembrane region" description="Helical" evidence="5">
    <location>
        <begin position="140"/>
        <end position="161"/>
    </location>
</feature>
<feature type="transmembrane region" description="Helical" evidence="5">
    <location>
        <begin position="207"/>
        <end position="227"/>
    </location>
</feature>
<keyword evidence="2 5" id="KW-0812">Transmembrane</keyword>
<feature type="transmembrane region" description="Helical" evidence="5">
    <location>
        <begin position="167"/>
        <end position="186"/>
    </location>
</feature>
<feature type="transmembrane region" description="Helical" evidence="5">
    <location>
        <begin position="74"/>
        <end position="93"/>
    </location>
</feature>
<dbReference type="Gene3D" id="1.20.1250.20">
    <property type="entry name" value="MFS general substrate transporter like domains"/>
    <property type="match status" value="2"/>
</dbReference>
<dbReference type="PATRIC" id="fig|446465.5.peg.3117"/>
<evidence type="ECO:0000259" key="6">
    <source>
        <dbReference type="PROSITE" id="PS50850"/>
    </source>
</evidence>
<keyword evidence="8" id="KW-1185">Reference proteome</keyword>
<organism evidence="7 8">
    <name type="scientific">Brachybacterium faecium (strain ATCC 43885 / DSM 4810 / JCM 11609 / LMG 19847 / NBRC 14762 / NCIMB 9860 / 6-10)</name>
    <dbReference type="NCBI Taxonomy" id="446465"/>
    <lineage>
        <taxon>Bacteria</taxon>
        <taxon>Bacillati</taxon>
        <taxon>Actinomycetota</taxon>
        <taxon>Actinomycetes</taxon>
        <taxon>Micrococcales</taxon>
        <taxon>Dermabacteraceae</taxon>
        <taxon>Brachybacterium</taxon>
    </lineage>
</organism>
<dbReference type="InterPro" id="IPR020846">
    <property type="entry name" value="MFS_dom"/>
</dbReference>
<dbReference type="PROSITE" id="PS50850">
    <property type="entry name" value="MFS"/>
    <property type="match status" value="1"/>
</dbReference>
<evidence type="ECO:0000256" key="2">
    <source>
        <dbReference type="ARBA" id="ARBA00022692"/>
    </source>
</evidence>
<evidence type="ECO:0000313" key="7">
    <source>
        <dbReference type="EMBL" id="ACU86910.1"/>
    </source>
</evidence>
<comment type="subcellular location">
    <subcellularLocation>
        <location evidence="1">Cell membrane</location>
        <topology evidence="1">Multi-pass membrane protein</topology>
    </subcellularLocation>
</comment>
<feature type="transmembrane region" description="Helical" evidence="5">
    <location>
        <begin position="45"/>
        <end position="67"/>
    </location>
</feature>
<name>C7MB23_BRAFD</name>
<dbReference type="AlphaFoldDB" id="C7MB23"/>
<dbReference type="EMBL" id="CP001643">
    <property type="protein sequence ID" value="ACU86910.1"/>
    <property type="molecule type" value="Genomic_DNA"/>
</dbReference>
<evidence type="ECO:0000256" key="3">
    <source>
        <dbReference type="ARBA" id="ARBA00022989"/>
    </source>
</evidence>
<dbReference type="InterPro" id="IPR051788">
    <property type="entry name" value="MFS_Transporter"/>
</dbReference>
<dbReference type="GO" id="GO:0022857">
    <property type="term" value="F:transmembrane transporter activity"/>
    <property type="evidence" value="ECO:0007669"/>
    <property type="project" value="InterPro"/>
</dbReference>
<feature type="domain" description="Major facilitator superfamily (MFS) profile" evidence="6">
    <location>
        <begin position="1"/>
        <end position="390"/>
    </location>
</feature>
<feature type="transmembrane region" description="Helical" evidence="5">
    <location>
        <begin position="247"/>
        <end position="268"/>
    </location>
</feature>
<feature type="transmembrane region" description="Helical" evidence="5">
    <location>
        <begin position="337"/>
        <end position="358"/>
    </location>
</feature>
<dbReference type="PANTHER" id="PTHR23514:SF13">
    <property type="entry name" value="INNER MEMBRANE PROTEIN YBJJ"/>
    <property type="match status" value="1"/>
</dbReference>
<feature type="transmembrane region" description="Helical" evidence="5">
    <location>
        <begin position="280"/>
        <end position="298"/>
    </location>
</feature>
<gene>
    <name evidence="7" type="ordered locus">Bfae_31500</name>
</gene>
<dbReference type="InterPro" id="IPR011701">
    <property type="entry name" value="MFS"/>
</dbReference>
<dbReference type="CDD" id="cd17393">
    <property type="entry name" value="MFS_MosC_like"/>
    <property type="match status" value="1"/>
</dbReference>
<dbReference type="OrthoDB" id="9809599at2"/>
<dbReference type="STRING" id="446465.Bfae_31500"/>
<dbReference type="GO" id="GO:0005886">
    <property type="term" value="C:plasma membrane"/>
    <property type="evidence" value="ECO:0007669"/>
    <property type="project" value="UniProtKB-SubCell"/>
</dbReference>
<dbReference type="Proteomes" id="UP000001919">
    <property type="component" value="Chromosome"/>
</dbReference>
<feature type="transmembrane region" description="Helical" evidence="5">
    <location>
        <begin position="304"/>
        <end position="325"/>
    </location>
</feature>
<feature type="transmembrane region" description="Helical" evidence="5">
    <location>
        <begin position="99"/>
        <end position="119"/>
    </location>
</feature>
<proteinExistence type="predicted"/>
<evidence type="ECO:0000313" key="8">
    <source>
        <dbReference type="Proteomes" id="UP000001919"/>
    </source>
</evidence>
<sequence length="404" mass="40600">MPVPLARRRWALYALFLLPGLCMSSWVTRTPAVRDLLEASTAQMGLVLFGLSVGSMAGILSSGPLVMRWGTRPVIATGSTLIVVAMPLIAIGAAAGMPLLTAVGLALFGGGMGGGEVAMNVEGADVERLGGMPFLPALHGCFSLGTVIGAVLGILATAAAFPVVAHLVLAGVVGAALLLWAMRAIAPGVGRVDAAERAAQATTPRPAIWKDTRLVLIGGIVLAMALAEGTANDWLPLVMVDGHGFDATMGSTVFALFAAAMTAGRFAGGPVVARVGRSRVLGVSALFAATGLALISFVDSQPVALVAVVLWGLGASLGFPLALSAAGDSGPNPAARVALASTIGYLAFLVGPPTLGLLGEEVGLRGALVVPLAVVLVAVLLAPATAPRPAGEPEPRELAEDTAR</sequence>
<protein>
    <submittedName>
        <fullName evidence="7">Fucose permease</fullName>
    </submittedName>
</protein>
<reference evidence="7 8" key="1">
    <citation type="journal article" date="2009" name="Stand. Genomic Sci.">
        <title>Complete genome sequence of Brachybacterium faecium type strain (Schefferle 6-10).</title>
        <authorList>
            <person name="Lapidus A."/>
            <person name="Pukall R."/>
            <person name="Labuttii K."/>
            <person name="Copeland A."/>
            <person name="Del Rio T.G."/>
            <person name="Nolan M."/>
            <person name="Chen F."/>
            <person name="Lucas S."/>
            <person name="Tice H."/>
            <person name="Cheng J.F."/>
            <person name="Bruce D."/>
            <person name="Goodwin L."/>
            <person name="Pitluck S."/>
            <person name="Rohde M."/>
            <person name="Goker M."/>
            <person name="Pati A."/>
            <person name="Ivanova N."/>
            <person name="Mavrommatis K."/>
            <person name="Chen A."/>
            <person name="Palaniappan K."/>
            <person name="D'haeseleer P."/>
            <person name="Chain P."/>
            <person name="Bristow J."/>
            <person name="Eisen J.A."/>
            <person name="Markowitz V."/>
            <person name="Hugenholtz P."/>
            <person name="Kyrpides N.C."/>
            <person name="Klenk H.P."/>
        </authorList>
    </citation>
    <scope>NUCLEOTIDE SEQUENCE [LARGE SCALE GENOMIC DNA]</scope>
    <source>
        <strain evidence="8">ATCC 43885 / DSM 4810 / JCM 11609 / LMG 19847 / NBRC 14762 / NCIMB 9860 / 6-10</strain>
    </source>
</reference>
<keyword evidence="3 5" id="KW-1133">Transmembrane helix</keyword>
<dbReference type="SUPFAM" id="SSF103473">
    <property type="entry name" value="MFS general substrate transporter"/>
    <property type="match status" value="1"/>
</dbReference>